<evidence type="ECO:0000313" key="4">
    <source>
        <dbReference type="Proteomes" id="UP000609651"/>
    </source>
</evidence>
<evidence type="ECO:0000313" key="3">
    <source>
        <dbReference type="EMBL" id="NNJ24556.1"/>
    </source>
</evidence>
<accession>A0ABX1VBX0</accession>
<reference evidence="3 4" key="1">
    <citation type="journal article" date="2020" name="Syst. Appl. Microbiol.">
        <title>Alienimonas chondri sp. nov., a novel planctomycete isolated from the biofilm of the red alga Chondrus crispus.</title>
        <authorList>
            <person name="Vitorino I."/>
            <person name="Albuquerque L."/>
            <person name="Wiegand S."/>
            <person name="Kallscheuer N."/>
            <person name="da Costa M.S."/>
            <person name="Lobo-da-Cunha A."/>
            <person name="Jogler C."/>
            <person name="Lage O.M."/>
        </authorList>
    </citation>
    <scope>NUCLEOTIDE SEQUENCE [LARGE SCALE GENOMIC DNA]</scope>
    <source>
        <strain evidence="3 4">LzC2</strain>
    </source>
</reference>
<dbReference type="RefSeq" id="WP_171183632.1">
    <property type="nucleotide sequence ID" value="NZ_WTPX01000011.1"/>
</dbReference>
<evidence type="ECO:0000256" key="1">
    <source>
        <dbReference type="SAM" id="MobiDB-lite"/>
    </source>
</evidence>
<dbReference type="Proteomes" id="UP000609651">
    <property type="component" value="Unassembled WGS sequence"/>
</dbReference>
<sequence>MPFPSRPPQIDPAGAAPARVVRPSALSDEEIAAWETLHRSRPELASPYFHPTFTRLVAEARAAHARDDVRVALLPSHESASGGTGTAFFPFQRGRWGRATPPGGRLCDFHGVVAPDSFRRNAIDVLRGSGLRSYAFHMLPPGQRTFAQATRTRGDASPGTGVRVNLEGGFDAFLRRREALGSKRHKKVFQFHRRMRRERSEVTFTWHDPDPQAWERLLAWKRAQYAATGFCDVLAAPWVSDLLARCRDARPADESTAKKSRERGAEGFRGVFCTLRAGGEVVAAHLALRSGPRLHAWFPAYDPSARSLSPGNVLMMELLRHAADRGVTAVDLGRDDEAYKADYATDHFPLLSGLAETPGRATQVAAAARRVRDLLKSHPAGAPARAAAAWVRPLRERLSLR</sequence>
<dbReference type="Gene3D" id="3.40.630.30">
    <property type="match status" value="1"/>
</dbReference>
<dbReference type="InterPro" id="IPR016181">
    <property type="entry name" value="Acyl_CoA_acyltransferase"/>
</dbReference>
<comment type="caution">
    <text evidence="3">The sequence shown here is derived from an EMBL/GenBank/DDBJ whole genome shotgun (WGS) entry which is preliminary data.</text>
</comment>
<feature type="region of interest" description="Disordered" evidence="1">
    <location>
        <begin position="1"/>
        <end position="21"/>
    </location>
</feature>
<feature type="compositionally biased region" description="Pro residues" evidence="1">
    <location>
        <begin position="1"/>
        <end position="10"/>
    </location>
</feature>
<proteinExistence type="predicted"/>
<feature type="compositionally biased region" description="Low complexity" evidence="1">
    <location>
        <begin position="12"/>
        <end position="21"/>
    </location>
</feature>
<name>A0ABX1VBX0_9PLAN</name>
<keyword evidence="4" id="KW-1185">Reference proteome</keyword>
<dbReference type="EMBL" id="WTPX01000011">
    <property type="protein sequence ID" value="NNJ24556.1"/>
    <property type="molecule type" value="Genomic_DNA"/>
</dbReference>
<evidence type="ECO:0000259" key="2">
    <source>
        <dbReference type="Pfam" id="PF13480"/>
    </source>
</evidence>
<protein>
    <recommendedName>
        <fullName evidence="2">BioF2-like acetyltransferase domain-containing protein</fullName>
    </recommendedName>
</protein>
<dbReference type="InterPro" id="IPR038740">
    <property type="entry name" value="BioF2-like_GNAT_dom"/>
</dbReference>
<gene>
    <name evidence="3" type="ORF">LzC2_06140</name>
</gene>
<feature type="domain" description="BioF2-like acetyltransferase" evidence="2">
    <location>
        <begin position="183"/>
        <end position="340"/>
    </location>
</feature>
<dbReference type="Pfam" id="PF13480">
    <property type="entry name" value="Acetyltransf_6"/>
    <property type="match status" value="1"/>
</dbReference>
<dbReference type="SUPFAM" id="SSF55729">
    <property type="entry name" value="Acyl-CoA N-acyltransferases (Nat)"/>
    <property type="match status" value="1"/>
</dbReference>
<organism evidence="3 4">
    <name type="scientific">Alienimonas chondri</name>
    <dbReference type="NCBI Taxonomy" id="2681879"/>
    <lineage>
        <taxon>Bacteria</taxon>
        <taxon>Pseudomonadati</taxon>
        <taxon>Planctomycetota</taxon>
        <taxon>Planctomycetia</taxon>
        <taxon>Planctomycetales</taxon>
        <taxon>Planctomycetaceae</taxon>
        <taxon>Alienimonas</taxon>
    </lineage>
</organism>